<feature type="transmembrane region" description="Helical" evidence="1">
    <location>
        <begin position="12"/>
        <end position="32"/>
    </location>
</feature>
<comment type="caution">
    <text evidence="2">The sequence shown here is derived from an EMBL/GenBank/DDBJ whole genome shotgun (WGS) entry which is preliminary data.</text>
</comment>
<proteinExistence type="predicted"/>
<evidence type="ECO:0000313" key="2">
    <source>
        <dbReference type="EMBL" id="EEO27925.1"/>
    </source>
</evidence>
<dbReference type="RefSeq" id="WP_005877265.1">
    <property type="nucleotide sequence ID" value="NZ_CABMNL010000001.1"/>
</dbReference>
<keyword evidence="1" id="KW-0472">Membrane</keyword>
<name>C3X3Y9_9BURK</name>
<dbReference type="HOGENOM" id="CLU_2667595_0_0_4"/>
<gene>
    <name evidence="2" type="ORF">OFAG_01078</name>
</gene>
<keyword evidence="1" id="KW-0812">Transmembrane</keyword>
<keyword evidence="3" id="KW-1185">Reference proteome</keyword>
<accession>C3X3Y9</accession>
<sequence>MSTQTKSQAVGAFMASVFVCFMAIGVILGGVYGTQQKAEFNPLPYALGNAYDAEMFQALNTHHASYDMDANTSRA</sequence>
<dbReference type="EMBL" id="ACDP02000011">
    <property type="protein sequence ID" value="EEO27925.1"/>
    <property type="molecule type" value="Genomic_DNA"/>
</dbReference>
<dbReference type="Proteomes" id="UP000003973">
    <property type="component" value="Unassembled WGS sequence"/>
</dbReference>
<organism evidence="2 3">
    <name type="scientific">Oxalobacter paraformigenes</name>
    <dbReference type="NCBI Taxonomy" id="556268"/>
    <lineage>
        <taxon>Bacteria</taxon>
        <taxon>Pseudomonadati</taxon>
        <taxon>Pseudomonadota</taxon>
        <taxon>Betaproteobacteria</taxon>
        <taxon>Burkholderiales</taxon>
        <taxon>Oxalobacteraceae</taxon>
        <taxon>Oxalobacter</taxon>
    </lineage>
</organism>
<keyword evidence="1" id="KW-1133">Transmembrane helix</keyword>
<dbReference type="AlphaFoldDB" id="C3X3Y9"/>
<evidence type="ECO:0000256" key="1">
    <source>
        <dbReference type="SAM" id="Phobius"/>
    </source>
</evidence>
<reference evidence="2" key="1">
    <citation type="submission" date="2011-10" db="EMBL/GenBank/DDBJ databases">
        <title>The Genome Sequence of Oxalobacter formigenes HOxBLS.</title>
        <authorList>
            <consortium name="The Broad Institute Genome Sequencing Platform"/>
            <person name="Earl A."/>
            <person name="Ward D."/>
            <person name="Feldgarden M."/>
            <person name="Gevers D."/>
            <person name="Allison M.J."/>
            <person name="Humphrey S."/>
            <person name="Young S.K."/>
            <person name="Zeng Q."/>
            <person name="Gargeya S."/>
            <person name="Fitzgerald M."/>
            <person name="Haas B."/>
            <person name="Abouelleil A."/>
            <person name="Alvarado L."/>
            <person name="Arachchi H.M."/>
            <person name="Berlin A."/>
            <person name="Brown A."/>
            <person name="Chapman S.B."/>
            <person name="Chen Z."/>
            <person name="Dunbar C."/>
            <person name="Freedman E."/>
            <person name="Gearin G."/>
            <person name="Goldberg J."/>
            <person name="Griggs A."/>
            <person name="Gujja S."/>
            <person name="Heiman D."/>
            <person name="Howarth C."/>
            <person name="Larson L."/>
            <person name="Lui A."/>
            <person name="MacDonald P.J.P."/>
            <person name="Montmayeur A."/>
            <person name="Murphy C."/>
            <person name="Neiman D."/>
            <person name="Pearson M."/>
            <person name="Priest M."/>
            <person name="Roberts A."/>
            <person name="Saif S."/>
            <person name="Shea T."/>
            <person name="Shenoy N."/>
            <person name="Sisk P."/>
            <person name="Stolte C."/>
            <person name="Sykes S."/>
            <person name="Wortman J."/>
            <person name="Nusbaum C."/>
            <person name="Birren B."/>
        </authorList>
    </citation>
    <scope>NUCLEOTIDE SEQUENCE [LARGE SCALE GENOMIC DNA]</scope>
    <source>
        <strain evidence="2">HOxBLS</strain>
    </source>
</reference>
<evidence type="ECO:0000313" key="3">
    <source>
        <dbReference type="Proteomes" id="UP000003973"/>
    </source>
</evidence>
<protein>
    <submittedName>
        <fullName evidence="2">Uncharacterized protein</fullName>
    </submittedName>
</protein>